<proteinExistence type="predicted"/>
<gene>
    <name evidence="2" type="ORF">NTEN_LOCUS13345</name>
</gene>
<feature type="non-terminal residue" evidence="2">
    <location>
        <position position="497"/>
    </location>
</feature>
<dbReference type="EMBL" id="CADCXU010020138">
    <property type="protein sequence ID" value="CAB0008099.1"/>
    <property type="molecule type" value="Genomic_DNA"/>
</dbReference>
<dbReference type="Proteomes" id="UP000479000">
    <property type="component" value="Unassembled WGS sequence"/>
</dbReference>
<evidence type="ECO:0000313" key="2">
    <source>
        <dbReference type="EMBL" id="CAB0008099.1"/>
    </source>
</evidence>
<feature type="region of interest" description="Disordered" evidence="1">
    <location>
        <begin position="358"/>
        <end position="382"/>
    </location>
</feature>
<accession>A0A6H5GYH5</accession>
<dbReference type="OrthoDB" id="5414836at2759"/>
<evidence type="ECO:0000256" key="1">
    <source>
        <dbReference type="SAM" id="MobiDB-lite"/>
    </source>
</evidence>
<feature type="region of interest" description="Disordered" evidence="1">
    <location>
        <begin position="50"/>
        <end position="69"/>
    </location>
</feature>
<organism evidence="2 3">
    <name type="scientific">Nesidiocoris tenuis</name>
    <dbReference type="NCBI Taxonomy" id="355587"/>
    <lineage>
        <taxon>Eukaryota</taxon>
        <taxon>Metazoa</taxon>
        <taxon>Ecdysozoa</taxon>
        <taxon>Arthropoda</taxon>
        <taxon>Hexapoda</taxon>
        <taxon>Insecta</taxon>
        <taxon>Pterygota</taxon>
        <taxon>Neoptera</taxon>
        <taxon>Paraneoptera</taxon>
        <taxon>Hemiptera</taxon>
        <taxon>Heteroptera</taxon>
        <taxon>Panheteroptera</taxon>
        <taxon>Cimicomorpha</taxon>
        <taxon>Miridae</taxon>
        <taxon>Dicyphina</taxon>
        <taxon>Nesidiocoris</taxon>
    </lineage>
</organism>
<keyword evidence="3" id="KW-1185">Reference proteome</keyword>
<dbReference type="AlphaFoldDB" id="A0A6H5GYH5"/>
<reference evidence="2 3" key="1">
    <citation type="submission" date="2020-02" db="EMBL/GenBank/DDBJ databases">
        <authorList>
            <person name="Ferguson B K."/>
        </authorList>
    </citation>
    <scope>NUCLEOTIDE SEQUENCE [LARGE SCALE GENOMIC DNA]</scope>
</reference>
<evidence type="ECO:0000313" key="3">
    <source>
        <dbReference type="Proteomes" id="UP000479000"/>
    </source>
</evidence>
<feature type="compositionally biased region" description="Polar residues" evidence="1">
    <location>
        <begin position="358"/>
        <end position="370"/>
    </location>
</feature>
<name>A0A6H5GYH5_9HEMI</name>
<sequence length="497" mass="55935">MTIIPQTLPALPFPYAQTVPASSLTHPQTLPASPFTYPQTVPVSPFTHPQTLPATPFTHPQTPPASSFTHPQTLLALPFTYAQTLPASPFTHPQTLPASSLIYPQTVPASPFTHPQTLPASSLTHPQTLPASLLTYIQTLPASPFTFAFGSNVTENVNCHQSCRHILSLLSPNFQDIQPQQVLAGSKLFLDFSYLSMTVEHDRSVDNHRVASDAFRPRRHGNDAASAGRIFKNKSGQTRPLVRGGFAVFTQRLNTSNQSYRSPGSQHPVPNQCNRISASILGSCKSQLKDKSIQQYRFFKNFLRPRSCQGCDHSIRMSFDVRHAWENLVKNSNRRAMKTSRRRGTSWWKARVSRAATSNRSASLSKTTRISTPSSSPAVSESPRTSRWRFLSSESVKCRGDLLASHPQETRRRLKCSQILKYFSHWLIQCLYAEGDVDMPCCPRKKETLNYLRYIFILFRVLPATPRRWNASGDAHSANPKFQSISDFDYEYEFLFH</sequence>
<protein>
    <submittedName>
        <fullName evidence="2">Uncharacterized protein</fullName>
    </submittedName>
</protein>
<feature type="compositionally biased region" description="Low complexity" evidence="1">
    <location>
        <begin position="371"/>
        <end position="382"/>
    </location>
</feature>